<dbReference type="PANTHER" id="PTHR12604">
    <property type="entry name" value="KU AUTOANTIGEN DNA HELICASE"/>
    <property type="match status" value="1"/>
</dbReference>
<evidence type="ECO:0000256" key="8">
    <source>
        <dbReference type="ARBA" id="ARBA00022806"/>
    </source>
</evidence>
<dbReference type="InterPro" id="IPR024193">
    <property type="entry name" value="Ku80"/>
</dbReference>
<dbReference type="FunFam" id="1.10.1600.10:FF:000002">
    <property type="entry name" value="X-ray repair cross-complementing protein 5"/>
    <property type="match status" value="1"/>
</dbReference>
<dbReference type="GO" id="GO:0003690">
    <property type="term" value="F:double-stranded DNA binding"/>
    <property type="evidence" value="ECO:0007669"/>
    <property type="project" value="TreeGrafter"/>
</dbReference>
<dbReference type="Pfam" id="PF03731">
    <property type="entry name" value="Ku_N"/>
    <property type="match status" value="1"/>
</dbReference>
<dbReference type="InterPro" id="IPR014893">
    <property type="entry name" value="Ku_PK_bind"/>
</dbReference>
<dbReference type="FunFam" id="3.40.50.410:FF:000055">
    <property type="entry name" value="X-ray repair cross-complementing protein 5"/>
    <property type="match status" value="1"/>
</dbReference>
<dbReference type="CDD" id="cd00873">
    <property type="entry name" value="KU80"/>
    <property type="match status" value="1"/>
</dbReference>
<dbReference type="Gene3D" id="1.25.40.240">
    <property type="entry name" value="Ku, C-terminal domain"/>
    <property type="match status" value="1"/>
</dbReference>
<keyword evidence="5 16" id="KW-0547">Nucleotide-binding</keyword>
<dbReference type="GO" id="GO:0006303">
    <property type="term" value="P:double-strand break repair via nonhomologous end joining"/>
    <property type="evidence" value="ECO:0007669"/>
    <property type="project" value="InterPro"/>
</dbReference>
<dbReference type="AlphaFoldDB" id="A0A8C8SKK9"/>
<dbReference type="GO" id="GO:0005694">
    <property type="term" value="C:chromosome"/>
    <property type="evidence" value="ECO:0007669"/>
    <property type="project" value="UniProtKB-SubCell"/>
</dbReference>
<keyword evidence="20" id="KW-1185">Reference proteome</keyword>
<dbReference type="GO" id="GO:0005524">
    <property type="term" value="F:ATP binding"/>
    <property type="evidence" value="ECO:0007669"/>
    <property type="project" value="UniProtKB-UniRule"/>
</dbReference>
<protein>
    <recommendedName>
        <fullName evidence="15 16">X-ray repair cross-complementing protein 5</fullName>
        <ecNumber evidence="16">3.6.4.-</ecNumber>
    </recommendedName>
</protein>
<dbReference type="Pfam" id="PF03730">
    <property type="entry name" value="Ku_C"/>
    <property type="match status" value="1"/>
</dbReference>
<dbReference type="SMART" id="SM00559">
    <property type="entry name" value="Ku78"/>
    <property type="match status" value="1"/>
</dbReference>
<dbReference type="GO" id="GO:0042162">
    <property type="term" value="F:telomeric DNA binding"/>
    <property type="evidence" value="ECO:0007669"/>
    <property type="project" value="InterPro"/>
</dbReference>
<dbReference type="EC" id="3.6.4.-" evidence="16"/>
<evidence type="ECO:0000256" key="14">
    <source>
        <dbReference type="ARBA" id="ARBA00023242"/>
    </source>
</evidence>
<dbReference type="InterPro" id="IPR005161">
    <property type="entry name" value="Ku_N"/>
</dbReference>
<dbReference type="GO" id="GO:0016787">
    <property type="term" value="F:hydrolase activity"/>
    <property type="evidence" value="ECO:0007669"/>
    <property type="project" value="UniProtKB-KW"/>
</dbReference>
<evidence type="ECO:0000256" key="2">
    <source>
        <dbReference type="ARBA" id="ARBA00004286"/>
    </source>
</evidence>
<evidence type="ECO:0000313" key="19">
    <source>
        <dbReference type="Ensembl" id="ENSPCEP00000021532.1"/>
    </source>
</evidence>
<comment type="function">
    <text evidence="16">Single-stranded DNA-dependent ATP-dependent helicase.</text>
</comment>
<keyword evidence="14 16" id="KW-0539">Nucleus</keyword>
<dbReference type="Gene3D" id="3.40.50.410">
    <property type="entry name" value="von Willebrand factor, type A domain"/>
    <property type="match status" value="1"/>
</dbReference>
<evidence type="ECO:0000256" key="3">
    <source>
        <dbReference type="ARBA" id="ARBA00007726"/>
    </source>
</evidence>
<keyword evidence="10" id="KW-0832">Ubl conjugation</keyword>
<keyword evidence="13 16" id="KW-0234">DNA repair</keyword>
<dbReference type="InterPro" id="IPR016194">
    <property type="entry name" value="SPOC-like_C_dom_sf"/>
</dbReference>
<dbReference type="PANTHER" id="PTHR12604:SF4">
    <property type="entry name" value="X-RAY REPAIR CROSS-COMPLEMENTING PROTEIN 5"/>
    <property type="match status" value="1"/>
</dbReference>
<keyword evidence="7 16" id="KW-0378">Hydrolase</keyword>
<keyword evidence="6 16" id="KW-0227">DNA damage</keyword>
<name>A0A8C8SKK9_9SAUR</name>
<dbReference type="FunFam" id="1.25.40.240:FF:000001">
    <property type="entry name" value="X-ray repair cross-complementing protein 5"/>
    <property type="match status" value="1"/>
</dbReference>
<evidence type="ECO:0000256" key="13">
    <source>
        <dbReference type="ARBA" id="ARBA00023204"/>
    </source>
</evidence>
<evidence type="ECO:0000256" key="5">
    <source>
        <dbReference type="ARBA" id="ARBA00022741"/>
    </source>
</evidence>
<dbReference type="GO" id="GO:0003678">
    <property type="term" value="F:DNA helicase activity"/>
    <property type="evidence" value="ECO:0007669"/>
    <property type="project" value="InterPro"/>
</dbReference>
<evidence type="ECO:0000256" key="7">
    <source>
        <dbReference type="ARBA" id="ARBA00022801"/>
    </source>
</evidence>
<keyword evidence="9 16" id="KW-0067">ATP-binding</keyword>
<feature type="domain" description="VWFA" evidence="18">
    <location>
        <begin position="2"/>
        <end position="148"/>
    </location>
</feature>
<dbReference type="GO" id="GO:0005737">
    <property type="term" value="C:cytoplasm"/>
    <property type="evidence" value="ECO:0007669"/>
    <property type="project" value="UniProtKB-ARBA"/>
</dbReference>
<dbReference type="GO" id="GO:0003684">
    <property type="term" value="F:damaged DNA binding"/>
    <property type="evidence" value="ECO:0007669"/>
    <property type="project" value="InterPro"/>
</dbReference>
<keyword evidence="4" id="KW-0158">Chromosome</keyword>
<dbReference type="GO" id="GO:0000723">
    <property type="term" value="P:telomere maintenance"/>
    <property type="evidence" value="ECO:0007669"/>
    <property type="project" value="InterPro"/>
</dbReference>
<accession>A0A8C8SKK9</accession>
<dbReference type="SUPFAM" id="SSF101420">
    <property type="entry name" value="C-terminal domain of Ku80"/>
    <property type="match status" value="1"/>
</dbReference>
<dbReference type="PROSITE" id="PS50234">
    <property type="entry name" value="VWFA"/>
    <property type="match status" value="1"/>
</dbReference>
<evidence type="ECO:0000256" key="17">
    <source>
        <dbReference type="SAM" id="MobiDB-lite"/>
    </source>
</evidence>
<dbReference type="Gene3D" id="1.10.1600.10">
    <property type="match status" value="1"/>
</dbReference>
<dbReference type="Ensembl" id="ENSPCET00000022269.1">
    <property type="protein sequence ID" value="ENSPCEP00000021532.1"/>
    <property type="gene ID" value="ENSPCEG00000011250.1"/>
</dbReference>
<dbReference type="Gene3D" id="2.40.290.10">
    <property type="match status" value="1"/>
</dbReference>
<organism evidence="19 20">
    <name type="scientific">Pelusios castaneus</name>
    <name type="common">West African mud turtle</name>
    <dbReference type="NCBI Taxonomy" id="367368"/>
    <lineage>
        <taxon>Eukaryota</taxon>
        <taxon>Metazoa</taxon>
        <taxon>Chordata</taxon>
        <taxon>Craniata</taxon>
        <taxon>Vertebrata</taxon>
        <taxon>Euteleostomi</taxon>
        <taxon>Archelosauria</taxon>
        <taxon>Testudinata</taxon>
        <taxon>Testudines</taxon>
        <taxon>Pleurodira</taxon>
        <taxon>Pelomedusidae</taxon>
        <taxon>Pelusios</taxon>
    </lineage>
</organism>
<evidence type="ECO:0000313" key="20">
    <source>
        <dbReference type="Proteomes" id="UP000694393"/>
    </source>
</evidence>
<evidence type="ECO:0000256" key="6">
    <source>
        <dbReference type="ARBA" id="ARBA00022763"/>
    </source>
</evidence>
<evidence type="ECO:0000256" key="11">
    <source>
        <dbReference type="ARBA" id="ARBA00023125"/>
    </source>
</evidence>
<dbReference type="InterPro" id="IPR005160">
    <property type="entry name" value="Ku_C"/>
</dbReference>
<evidence type="ECO:0000256" key="16">
    <source>
        <dbReference type="PIRNR" id="PIRNR016570"/>
    </source>
</evidence>
<proteinExistence type="inferred from homology"/>
<evidence type="ECO:0000256" key="10">
    <source>
        <dbReference type="ARBA" id="ARBA00022843"/>
    </source>
</evidence>
<evidence type="ECO:0000256" key="1">
    <source>
        <dbReference type="ARBA" id="ARBA00004123"/>
    </source>
</evidence>
<evidence type="ECO:0000256" key="9">
    <source>
        <dbReference type="ARBA" id="ARBA00022840"/>
    </source>
</evidence>
<dbReference type="GO" id="GO:0006310">
    <property type="term" value="P:DNA recombination"/>
    <property type="evidence" value="ECO:0007669"/>
    <property type="project" value="UniProtKB-KW"/>
</dbReference>
<dbReference type="InterPro" id="IPR036465">
    <property type="entry name" value="vWFA_dom_sf"/>
</dbReference>
<evidence type="ECO:0000259" key="18">
    <source>
        <dbReference type="PROSITE" id="PS50234"/>
    </source>
</evidence>
<reference evidence="19" key="1">
    <citation type="submission" date="2025-08" db="UniProtKB">
        <authorList>
            <consortium name="Ensembl"/>
        </authorList>
    </citation>
    <scope>IDENTIFICATION</scope>
</reference>
<dbReference type="FunFam" id="2.40.290.10:FF:000005">
    <property type="entry name" value="X-ray repair cross-complementing protein 5"/>
    <property type="match status" value="1"/>
</dbReference>
<feature type="compositionally biased region" description="Basic and acidic residues" evidence="17">
    <location>
        <begin position="687"/>
        <end position="699"/>
    </location>
</feature>
<dbReference type="SUPFAM" id="SSF53300">
    <property type="entry name" value="vWA-like"/>
    <property type="match status" value="1"/>
</dbReference>
<evidence type="ECO:0000256" key="4">
    <source>
        <dbReference type="ARBA" id="ARBA00022454"/>
    </source>
</evidence>
<reference evidence="19" key="2">
    <citation type="submission" date="2025-09" db="UniProtKB">
        <authorList>
            <consortium name="Ensembl"/>
        </authorList>
    </citation>
    <scope>IDENTIFICATION</scope>
</reference>
<keyword evidence="8 16" id="KW-0347">Helicase</keyword>
<evidence type="ECO:0000256" key="12">
    <source>
        <dbReference type="ARBA" id="ARBA00023172"/>
    </source>
</evidence>
<feature type="region of interest" description="Disordered" evidence="17">
    <location>
        <begin position="528"/>
        <end position="559"/>
    </location>
</feature>
<dbReference type="Proteomes" id="UP000694393">
    <property type="component" value="Unplaced"/>
</dbReference>
<sequence>MDVGFAMSNSGPGEESPFEQAKKLMTMFVQRQVFAESRDDVSVVLFGTDGTENNLASGDQYQNITVQRHLMLPDFDLLEDIQNVIQPGSEQADFLDALVVCMDLLQKETLGKKYEKRHIEVFTDLSSPFSEDQLEIIIANLKETGISLQFFLPFPVDDEDGNGDMGDGRRSDMYRNSFPRKGLTKQQKEGTCMVRKLMFALEEEGGLEEIYTFRESLEHLSMFKKIERRSMAWPCQLTIGSNLSIRIVAYKSLTEEKVKKSWTVVDAKSLKKEDVQKETVYCLNDDDETEVPKDDLVQGFRYGSDIVPFSKLDEEQMKYKTEAKCFSILGFSRSSQIKRHHYMGNQILKVFAAKGEEVAAVALSALIHALDELDVVAIVRYAYDRRSNPQVGVAFPCIKDAYECLIYVQLPYMEDLRQYMFSSLKNNKKYTPTEDQLSAVDSLIDSMSLVHEDDDGETIEDMFKTSKIPNPHFQRLYQCLQHKAFHPDEPLPPIDQHLLEMLEIPQVVRERCQAPLEKIKSLFPLKDAGKKKEQKTAQDVFKDNSEDGPSAKKAKAEDEEGGFSITNLAEGNVTTVGSVNPTENFRVLVRQKNANFKEVSQQLINRIEQFLEAKGLQYYMKSINCIRVFREEAIKLSEAQCFNDFLQALKEKVQDKTLADFWEILIQDGISLITKDEAEGSSVTTEEAEKFLAPKEKPAEAPAVAGEGGDVDDLLDMI</sequence>
<keyword evidence="11 16" id="KW-0238">DNA-binding</keyword>
<evidence type="ECO:0000256" key="15">
    <source>
        <dbReference type="ARBA" id="ARBA00071961"/>
    </source>
</evidence>
<comment type="similarity">
    <text evidence="3 16">Belongs to the ku80 family.</text>
</comment>
<dbReference type="Pfam" id="PF02735">
    <property type="entry name" value="Ku"/>
    <property type="match status" value="1"/>
</dbReference>
<comment type="subcellular location">
    <subcellularLocation>
        <location evidence="2">Chromosome</location>
    </subcellularLocation>
    <subcellularLocation>
        <location evidence="1 16">Nucleus</location>
    </subcellularLocation>
</comment>
<dbReference type="GO" id="GO:0043564">
    <property type="term" value="C:Ku70:Ku80 complex"/>
    <property type="evidence" value="ECO:0007669"/>
    <property type="project" value="InterPro"/>
</dbReference>
<dbReference type="InterPro" id="IPR036494">
    <property type="entry name" value="Ku_C_sf"/>
</dbReference>
<dbReference type="Pfam" id="PF08785">
    <property type="entry name" value="Ku_PK_bind"/>
    <property type="match status" value="1"/>
</dbReference>
<keyword evidence="12 16" id="KW-0233">DNA recombination</keyword>
<dbReference type="PIRSF" id="PIRSF016570">
    <property type="entry name" value="Ku80"/>
    <property type="match status" value="1"/>
</dbReference>
<dbReference type="InterPro" id="IPR002035">
    <property type="entry name" value="VWF_A"/>
</dbReference>
<dbReference type="InterPro" id="IPR006164">
    <property type="entry name" value="DNA_bd_Ku70/Ku80"/>
</dbReference>
<feature type="compositionally biased region" description="Basic and acidic residues" evidence="17">
    <location>
        <begin position="528"/>
        <end position="545"/>
    </location>
</feature>
<dbReference type="SUPFAM" id="SSF100939">
    <property type="entry name" value="SPOC domain-like"/>
    <property type="match status" value="1"/>
</dbReference>
<feature type="region of interest" description="Disordered" evidence="17">
    <location>
        <begin position="681"/>
        <end position="713"/>
    </location>
</feature>